<dbReference type="SUPFAM" id="SSF49464">
    <property type="entry name" value="Carboxypeptidase regulatory domain-like"/>
    <property type="match status" value="1"/>
</dbReference>
<organism evidence="2 3">
    <name type="scientific">Alteromonas oceani</name>
    <dbReference type="NCBI Taxonomy" id="2071609"/>
    <lineage>
        <taxon>Bacteria</taxon>
        <taxon>Pseudomonadati</taxon>
        <taxon>Pseudomonadota</taxon>
        <taxon>Gammaproteobacteria</taxon>
        <taxon>Alteromonadales</taxon>
        <taxon>Alteromonadaceae</taxon>
        <taxon>Alteromonas/Salinimonas group</taxon>
        <taxon>Alteromonas</taxon>
    </lineage>
</organism>
<proteinExistence type="predicted"/>
<name>A0ABV7JS53_9ALTE</name>
<dbReference type="SUPFAM" id="SSF89550">
    <property type="entry name" value="PHP domain-like"/>
    <property type="match status" value="1"/>
</dbReference>
<feature type="chain" id="PRO_5046870437" evidence="1">
    <location>
        <begin position="25"/>
        <end position="748"/>
    </location>
</feature>
<dbReference type="NCBIfam" id="NF038032">
    <property type="entry name" value="CehA_McbA_metalo"/>
    <property type="match status" value="1"/>
</dbReference>
<reference evidence="3" key="1">
    <citation type="journal article" date="2019" name="Int. J. Syst. Evol. Microbiol.">
        <title>The Global Catalogue of Microorganisms (GCM) 10K type strain sequencing project: providing services to taxonomists for standard genome sequencing and annotation.</title>
        <authorList>
            <consortium name="The Broad Institute Genomics Platform"/>
            <consortium name="The Broad Institute Genome Sequencing Center for Infectious Disease"/>
            <person name="Wu L."/>
            <person name="Ma J."/>
        </authorList>
    </citation>
    <scope>NUCLEOTIDE SEQUENCE [LARGE SCALE GENOMIC DNA]</scope>
    <source>
        <strain evidence="3">KCTC 52449</strain>
    </source>
</reference>
<dbReference type="RefSeq" id="WP_123323773.1">
    <property type="nucleotide sequence ID" value="NZ_JBHRSX010000012.1"/>
</dbReference>
<keyword evidence="1" id="KW-0732">Signal</keyword>
<dbReference type="Gene3D" id="3.20.20.140">
    <property type="entry name" value="Metal-dependent hydrolases"/>
    <property type="match status" value="1"/>
</dbReference>
<protein>
    <submittedName>
        <fullName evidence="2">CehA/McbA family metallohydrolase</fullName>
    </submittedName>
</protein>
<dbReference type="Pfam" id="PF13620">
    <property type="entry name" value="CarboxypepD_reg"/>
    <property type="match status" value="1"/>
</dbReference>
<dbReference type="Gene3D" id="2.60.40.1120">
    <property type="entry name" value="Carboxypeptidase-like, regulatory domain"/>
    <property type="match status" value="1"/>
</dbReference>
<accession>A0ABV7JS53</accession>
<sequence>MIEIVKRGIISAGLALMMSGIANAEVTITQGKTLIPDGEANHVKDLTVQNEKLAFALAIESAAPWGVPRGALVDLSVVTNGRIEGDKIAFADFIPNSWSAWPNDGKVVEIIENTPQRATIKIRRNFAAVDITTWYSLAAGDDQITLKTVMRNNGENTLSLTSGFTLWADAGQMFEVPGLNEEKFRHSKTLSDRIVGYDRDWAFALHAPYFDRNTYGGRDMYKAHTLKPGAQQTFEAALQVVPDGDLAPVVKAEAARRGEATGALHGRVTAQNGNVPDNAMVIVRRQNHLYAWTLATNGNYQIDLPVGEYEVFGTASGHADSPVQKITVTADSDQSYHFTDLALPGELVLKVEDADTAAPLDARISIAEGQEPLVAYLGRQTFFTELTPVGQAKVALAPGQYTINIDAGAGFERPMQHLEVTLTSGKVSEYKVKIASLTDTAEHQWYGADLHHHGNVLEATTPPETVVRSQLAAGLDLTFISEHDSIVNFAEFAALSAQRKVPFIPSIEVSPSWGHMNPFPIDLDATFNVDSGTDDIHTLVKAMEDMGAVVIPMNHPYNDFGYYTNLAKNEVTGGATDAFRLLEINIATNNAPTLAQLHRLWDGRKPVYMTAGTDTHDAWSQRSGAIRMLAHVSESLTPQSYAQALKAGHSYASTGPLIYPHRVNFGDTTHAGQTWPVDVVAVNGLNEVRLIGQGGKVLHTVSFDNQPLSQHQRVILPIPAEAQDWVSIEVDDQAGKKAWSNPLWLTVN</sequence>
<dbReference type="Proteomes" id="UP001595477">
    <property type="component" value="Unassembled WGS sequence"/>
</dbReference>
<dbReference type="InterPro" id="IPR008969">
    <property type="entry name" value="CarboxyPept-like_regulatory"/>
</dbReference>
<comment type="caution">
    <text evidence="2">The sequence shown here is derived from an EMBL/GenBank/DDBJ whole genome shotgun (WGS) entry which is preliminary data.</text>
</comment>
<evidence type="ECO:0000313" key="2">
    <source>
        <dbReference type="EMBL" id="MFC3200945.1"/>
    </source>
</evidence>
<gene>
    <name evidence="2" type="ORF">ACFOEW_03810</name>
</gene>
<keyword evidence="3" id="KW-1185">Reference proteome</keyword>
<evidence type="ECO:0000256" key="1">
    <source>
        <dbReference type="SAM" id="SignalP"/>
    </source>
</evidence>
<dbReference type="InterPro" id="IPR016195">
    <property type="entry name" value="Pol/histidinol_Pase-like"/>
</dbReference>
<dbReference type="EMBL" id="JBHRSX010000012">
    <property type="protein sequence ID" value="MFC3200945.1"/>
    <property type="molecule type" value="Genomic_DNA"/>
</dbReference>
<evidence type="ECO:0000313" key="3">
    <source>
        <dbReference type="Proteomes" id="UP001595477"/>
    </source>
</evidence>
<feature type="signal peptide" evidence="1">
    <location>
        <begin position="1"/>
        <end position="24"/>
    </location>
</feature>